<evidence type="ECO:0000313" key="3">
    <source>
        <dbReference type="Ensembl" id="ENSCAFP00040024578.1"/>
    </source>
</evidence>
<reference evidence="3" key="3">
    <citation type="submission" date="2025-05" db="UniProtKB">
        <authorList>
            <consortium name="Ensembl"/>
        </authorList>
    </citation>
    <scope>IDENTIFICATION</scope>
</reference>
<dbReference type="OrthoDB" id="9538572at2759"/>
<dbReference type="Ensembl" id="ENSCAFT00000105066.1">
    <property type="protein sequence ID" value="ENSCAFP00000073575.1"/>
    <property type="gene ID" value="ENSCAFG00000054641.1"/>
</dbReference>
<feature type="region of interest" description="Disordered" evidence="1">
    <location>
        <begin position="23"/>
        <end position="95"/>
    </location>
</feature>
<feature type="compositionally biased region" description="Basic residues" evidence="1">
    <location>
        <begin position="77"/>
        <end position="95"/>
    </location>
</feature>
<reference evidence="2 4" key="1">
    <citation type="journal article" date="2005" name="Nature">
        <title>Genome sequence, comparative analysis and haplotype structure of the domestic dog.</title>
        <authorList>
            <consortium name="Broad Sequencing Platform"/>
            <person name="Lindblad-Toh K."/>
            <person name="Wade C.M."/>
            <person name="Mikkelsen T.S."/>
            <person name="Karlsson E.K."/>
            <person name="Jaffe D.B."/>
            <person name="Kamal M."/>
            <person name="Clamp M."/>
            <person name="Chang J.L."/>
            <person name="Kulbokas E.J. III"/>
            <person name="Zody M.C."/>
            <person name="Mauceli E."/>
            <person name="Xie X."/>
            <person name="Breen M."/>
            <person name="Wayne R.K."/>
            <person name="Ostrander E.A."/>
            <person name="Ponting C.P."/>
            <person name="Galibert F."/>
            <person name="Smith D.R."/>
            <person name="DeJong P.J."/>
            <person name="Kirkness E."/>
            <person name="Alvarez P."/>
            <person name="Biagi T."/>
            <person name="Brockman W."/>
            <person name="Butler J."/>
            <person name="Chin C.W."/>
            <person name="Cook A."/>
            <person name="Cuff J."/>
            <person name="Daly M.J."/>
            <person name="DeCaprio D."/>
            <person name="Gnerre S."/>
            <person name="Grabherr M."/>
            <person name="Kellis M."/>
            <person name="Kleber M."/>
            <person name="Bardeleben C."/>
            <person name="Goodstadt L."/>
            <person name="Heger A."/>
            <person name="Hitte C."/>
            <person name="Kim L."/>
            <person name="Koepfli K.P."/>
            <person name="Parker H.G."/>
            <person name="Pollinger J.P."/>
            <person name="Searle S.M."/>
            <person name="Sutter N.B."/>
            <person name="Thomas R."/>
            <person name="Webber C."/>
            <person name="Baldwin J."/>
            <person name="Abebe A."/>
            <person name="Abouelleil A."/>
            <person name="Aftuck L."/>
            <person name="Ait-Zahra M."/>
            <person name="Aldredge T."/>
            <person name="Allen N."/>
            <person name="An P."/>
            <person name="Anderson S."/>
            <person name="Antoine C."/>
            <person name="Arachchi H."/>
            <person name="Aslam A."/>
            <person name="Ayotte L."/>
            <person name="Bachantsang P."/>
            <person name="Barry A."/>
            <person name="Bayul T."/>
            <person name="Benamara M."/>
            <person name="Berlin A."/>
            <person name="Bessette D."/>
            <person name="Blitshteyn B."/>
            <person name="Bloom T."/>
            <person name="Blye J."/>
            <person name="Boguslavskiy L."/>
            <person name="Bonnet C."/>
            <person name="Boukhgalter B."/>
            <person name="Brown A."/>
            <person name="Cahill P."/>
            <person name="Calixte N."/>
            <person name="Camarata J."/>
            <person name="Cheshatsang Y."/>
            <person name="Chu J."/>
            <person name="Citroen M."/>
            <person name="Collymore A."/>
            <person name="Cooke P."/>
            <person name="Dawoe T."/>
            <person name="Daza R."/>
            <person name="Decktor K."/>
            <person name="DeGray S."/>
            <person name="Dhargay N."/>
            <person name="Dooley K."/>
            <person name="Dooley K."/>
            <person name="Dorje P."/>
            <person name="Dorjee K."/>
            <person name="Dorris L."/>
            <person name="Duffey N."/>
            <person name="Dupes A."/>
            <person name="Egbiremolen O."/>
            <person name="Elong R."/>
            <person name="Falk J."/>
            <person name="Farina A."/>
            <person name="Faro S."/>
            <person name="Ferguson D."/>
            <person name="Ferreira P."/>
            <person name="Fisher S."/>
            <person name="FitzGerald M."/>
            <person name="Foley K."/>
            <person name="Foley C."/>
            <person name="Franke A."/>
            <person name="Friedrich D."/>
            <person name="Gage D."/>
            <person name="Garber M."/>
            <person name="Gearin G."/>
            <person name="Giannoukos G."/>
            <person name="Goode T."/>
            <person name="Goyette A."/>
            <person name="Graham J."/>
            <person name="Grandbois E."/>
            <person name="Gyaltsen K."/>
            <person name="Hafez N."/>
            <person name="Hagopian D."/>
            <person name="Hagos B."/>
            <person name="Hall J."/>
            <person name="Healy C."/>
            <person name="Hegarty R."/>
            <person name="Honan T."/>
            <person name="Horn A."/>
            <person name="Houde N."/>
            <person name="Hughes L."/>
            <person name="Hunnicutt L."/>
            <person name="Husby M."/>
            <person name="Jester B."/>
            <person name="Jones C."/>
            <person name="Kamat A."/>
            <person name="Kanga B."/>
            <person name="Kells C."/>
            <person name="Khazanovich D."/>
            <person name="Kieu A.C."/>
            <person name="Kisner P."/>
            <person name="Kumar M."/>
            <person name="Lance K."/>
            <person name="Landers T."/>
            <person name="Lara M."/>
            <person name="Lee W."/>
            <person name="Leger J.P."/>
            <person name="Lennon N."/>
            <person name="Leuper L."/>
            <person name="LeVine S."/>
            <person name="Liu J."/>
            <person name="Liu X."/>
            <person name="Lokyitsang Y."/>
            <person name="Lokyitsang T."/>
            <person name="Lui A."/>
            <person name="Macdonald J."/>
            <person name="Major J."/>
            <person name="Marabella R."/>
            <person name="Maru K."/>
            <person name="Matthews C."/>
            <person name="McDonough S."/>
            <person name="Mehta T."/>
            <person name="Meldrim J."/>
            <person name="Melnikov A."/>
            <person name="Meneus L."/>
            <person name="Mihalev A."/>
            <person name="Mihova T."/>
            <person name="Miller K."/>
            <person name="Mittelman R."/>
            <person name="Mlenga V."/>
            <person name="Mulrain L."/>
            <person name="Munson G."/>
            <person name="Navidi A."/>
            <person name="Naylor J."/>
            <person name="Nguyen T."/>
            <person name="Nguyen N."/>
            <person name="Nguyen C."/>
            <person name="Nguyen T."/>
            <person name="Nicol R."/>
            <person name="Norbu N."/>
            <person name="Norbu C."/>
            <person name="Novod N."/>
            <person name="Nyima T."/>
            <person name="Olandt P."/>
            <person name="O'Neill B."/>
            <person name="O'Neill K."/>
            <person name="Osman S."/>
            <person name="Oyono L."/>
            <person name="Patti C."/>
            <person name="Perrin D."/>
            <person name="Phunkhang P."/>
            <person name="Pierre F."/>
            <person name="Priest M."/>
            <person name="Rachupka A."/>
            <person name="Raghuraman S."/>
            <person name="Rameau R."/>
            <person name="Ray V."/>
            <person name="Raymond C."/>
            <person name="Rege F."/>
            <person name="Rise C."/>
            <person name="Rogers J."/>
            <person name="Rogov P."/>
            <person name="Sahalie J."/>
            <person name="Settipalli S."/>
            <person name="Sharpe T."/>
            <person name="Shea T."/>
            <person name="Sheehan M."/>
            <person name="Sherpa N."/>
            <person name="Shi J."/>
            <person name="Shih D."/>
            <person name="Sloan J."/>
            <person name="Smith C."/>
            <person name="Sparrow T."/>
            <person name="Stalker J."/>
            <person name="Stange-Thomann N."/>
            <person name="Stavropoulos S."/>
            <person name="Stone C."/>
            <person name="Stone S."/>
            <person name="Sykes S."/>
            <person name="Tchuinga P."/>
            <person name="Tenzing P."/>
            <person name="Tesfaye S."/>
            <person name="Thoulutsang D."/>
            <person name="Thoulutsang Y."/>
            <person name="Topham K."/>
            <person name="Topping I."/>
            <person name="Tsamla T."/>
            <person name="Vassiliev H."/>
            <person name="Venkataraman V."/>
            <person name="Vo A."/>
            <person name="Wangchuk T."/>
            <person name="Wangdi T."/>
            <person name="Weiand M."/>
            <person name="Wilkinson J."/>
            <person name="Wilson A."/>
            <person name="Yadav S."/>
            <person name="Yang S."/>
            <person name="Yang X."/>
            <person name="Young G."/>
            <person name="Yu Q."/>
            <person name="Zainoun J."/>
            <person name="Zembek L."/>
            <person name="Zimmer A."/>
            <person name="Lander E.S."/>
        </authorList>
    </citation>
    <scope>NUCLEOTIDE SEQUENCE [LARGE SCALE GENOMIC DNA]</scope>
    <source>
        <strain evidence="2">Boxer</strain>
    </source>
</reference>
<reference evidence="3" key="2">
    <citation type="submission" date="2018-10" db="EMBL/GenBank/DDBJ databases">
        <title>De novo assembly of a Great Dane genome.</title>
        <authorList>
            <person name="Kidd J.M."/>
            <person name="Pendleton A.L."/>
            <person name="Shen F."/>
            <person name="Emery S."/>
        </authorList>
    </citation>
    <scope>NUCLEOTIDE SEQUENCE [LARGE SCALE GENOMIC DNA]</scope>
    <source>
        <strain evidence="3">Great Dane</strain>
    </source>
</reference>
<dbReference type="Proteomes" id="UP000694542">
    <property type="component" value="Chromosome X"/>
</dbReference>
<evidence type="ECO:0000256" key="1">
    <source>
        <dbReference type="SAM" id="MobiDB-lite"/>
    </source>
</evidence>
<accession>A0A8C0SP31</accession>
<dbReference type="Ensembl" id="ENSCAFT00030013445.1">
    <property type="protein sequence ID" value="ENSCAFP00030011739.1"/>
    <property type="gene ID" value="ENSCAFG00030007350.1"/>
</dbReference>
<dbReference type="Ensembl" id="ENSCAFT00040028293.1">
    <property type="protein sequence ID" value="ENSCAFP00040024578.1"/>
    <property type="gene ID" value="ENSCAFG00040015362.1"/>
</dbReference>
<organism evidence="3 5">
    <name type="scientific">Canis lupus familiaris</name>
    <name type="common">Dog</name>
    <name type="synonym">Canis familiaris</name>
    <dbReference type="NCBI Taxonomy" id="9615"/>
    <lineage>
        <taxon>Eukaryota</taxon>
        <taxon>Metazoa</taxon>
        <taxon>Chordata</taxon>
        <taxon>Craniata</taxon>
        <taxon>Vertebrata</taxon>
        <taxon>Euteleostomi</taxon>
        <taxon>Mammalia</taxon>
        <taxon>Eutheria</taxon>
        <taxon>Laurasiatheria</taxon>
        <taxon>Carnivora</taxon>
        <taxon>Caniformia</taxon>
        <taxon>Canidae</taxon>
        <taxon>Canis</taxon>
    </lineage>
</organism>
<evidence type="ECO:0000313" key="2">
    <source>
        <dbReference type="Ensembl" id="ENSCAFP00000073575.1"/>
    </source>
</evidence>
<dbReference type="Proteomes" id="UP000002254">
    <property type="component" value="Chromosome X"/>
</dbReference>
<evidence type="ECO:0000313" key="5">
    <source>
        <dbReference type="Proteomes" id="UP000694542"/>
    </source>
</evidence>
<feature type="compositionally biased region" description="Basic and acidic residues" evidence="1">
    <location>
        <begin position="36"/>
        <end position="48"/>
    </location>
</feature>
<sequence length="95" mass="10761">MARVTRKPVETTAVMHQPTLRAKQLTPRAKTKKTRKSDCRPKSVDSSKAKKIQKGIKGLLHGNSKKKSSHTSTTIPRKVKRVKKAKKFRPLTKMD</sequence>
<protein>
    <submittedName>
        <fullName evidence="3">Uncharacterized protein</fullName>
    </submittedName>
</protein>
<dbReference type="AlphaFoldDB" id="A0A8C0SP31"/>
<evidence type="ECO:0000313" key="4">
    <source>
        <dbReference type="Proteomes" id="UP000002254"/>
    </source>
</evidence>
<name>A0A8C0SP31_CANLF</name>
<dbReference type="Proteomes" id="UP000694429">
    <property type="component" value="Unassembled WGS sequence"/>
</dbReference>
<proteinExistence type="predicted"/>